<protein>
    <submittedName>
        <fullName evidence="2">Uncharacterized protein</fullName>
    </submittedName>
</protein>
<reference evidence="3" key="1">
    <citation type="journal article" date="2019" name="Int. J. Syst. Evol. Microbiol.">
        <title>The Global Catalogue of Microorganisms (GCM) 10K type strain sequencing project: providing services to taxonomists for standard genome sequencing and annotation.</title>
        <authorList>
            <consortium name="The Broad Institute Genomics Platform"/>
            <consortium name="The Broad Institute Genome Sequencing Center for Infectious Disease"/>
            <person name="Wu L."/>
            <person name="Ma J."/>
        </authorList>
    </citation>
    <scope>NUCLEOTIDE SEQUENCE [LARGE SCALE GENOMIC DNA]</scope>
    <source>
        <strain evidence="3">JCM 18409</strain>
    </source>
</reference>
<proteinExistence type="predicted"/>
<name>A0ABP9IYL9_9ACTN</name>
<organism evidence="2 3">
    <name type="scientific">Streptomyces siamensis</name>
    <dbReference type="NCBI Taxonomy" id="1274986"/>
    <lineage>
        <taxon>Bacteria</taxon>
        <taxon>Bacillati</taxon>
        <taxon>Actinomycetota</taxon>
        <taxon>Actinomycetes</taxon>
        <taxon>Kitasatosporales</taxon>
        <taxon>Streptomycetaceae</taxon>
        <taxon>Streptomyces</taxon>
    </lineage>
</organism>
<gene>
    <name evidence="2" type="ORF">GCM10023335_39020</name>
</gene>
<keyword evidence="1" id="KW-0472">Membrane</keyword>
<keyword evidence="1" id="KW-1133">Transmembrane helix</keyword>
<accession>A0ABP9IYL9</accession>
<comment type="caution">
    <text evidence="2">The sequence shown here is derived from an EMBL/GenBank/DDBJ whole genome shotgun (WGS) entry which is preliminary data.</text>
</comment>
<keyword evidence="1" id="KW-0812">Transmembrane</keyword>
<evidence type="ECO:0000256" key="1">
    <source>
        <dbReference type="SAM" id="Phobius"/>
    </source>
</evidence>
<dbReference type="Proteomes" id="UP001501759">
    <property type="component" value="Unassembled WGS sequence"/>
</dbReference>
<dbReference type="EMBL" id="BAABKB010000013">
    <property type="protein sequence ID" value="GAA5014853.1"/>
    <property type="molecule type" value="Genomic_DNA"/>
</dbReference>
<evidence type="ECO:0000313" key="3">
    <source>
        <dbReference type="Proteomes" id="UP001501759"/>
    </source>
</evidence>
<keyword evidence="3" id="KW-1185">Reference proteome</keyword>
<evidence type="ECO:0000313" key="2">
    <source>
        <dbReference type="EMBL" id="GAA5014853.1"/>
    </source>
</evidence>
<feature type="transmembrane region" description="Helical" evidence="1">
    <location>
        <begin position="78"/>
        <end position="108"/>
    </location>
</feature>
<sequence>MRETWTRSALVKDMPPAGALRLPDVPGDCGPRPLAEQWPLANITTLLALYSPGPGGSVTEKDSVQGRLQKSRSSSLRWTLVTILMIALVLLIVLYGTLSLLLPFLILFSGVIDH</sequence>